<dbReference type="InterPro" id="IPR012438">
    <property type="entry name" value="DUF1639"/>
</dbReference>
<dbReference type="PANTHER" id="PTHR33130:SF43">
    <property type="entry name" value="OS01G0688600 PROTEIN"/>
    <property type="match status" value="1"/>
</dbReference>
<dbReference type="PANTHER" id="PTHR33130">
    <property type="entry name" value="PUTATIVE (DUF1639)-RELATED"/>
    <property type="match status" value="1"/>
</dbReference>
<dbReference type="EMBL" id="JARPOI010000009">
    <property type="protein sequence ID" value="KAJ9174030.1"/>
    <property type="molecule type" value="Genomic_DNA"/>
</dbReference>
<evidence type="ECO:0000313" key="2">
    <source>
        <dbReference type="Proteomes" id="UP001174677"/>
    </source>
</evidence>
<evidence type="ECO:0008006" key="3">
    <source>
        <dbReference type="Google" id="ProtNLM"/>
    </source>
</evidence>
<organism evidence="1 2">
    <name type="scientific">Hevea brasiliensis</name>
    <name type="common">Para rubber tree</name>
    <name type="synonym">Siphonia brasiliensis</name>
    <dbReference type="NCBI Taxonomy" id="3981"/>
    <lineage>
        <taxon>Eukaryota</taxon>
        <taxon>Viridiplantae</taxon>
        <taxon>Streptophyta</taxon>
        <taxon>Embryophyta</taxon>
        <taxon>Tracheophyta</taxon>
        <taxon>Spermatophyta</taxon>
        <taxon>Magnoliopsida</taxon>
        <taxon>eudicotyledons</taxon>
        <taxon>Gunneridae</taxon>
        <taxon>Pentapetalae</taxon>
        <taxon>rosids</taxon>
        <taxon>fabids</taxon>
        <taxon>Malpighiales</taxon>
        <taxon>Euphorbiaceae</taxon>
        <taxon>Crotonoideae</taxon>
        <taxon>Micrandreae</taxon>
        <taxon>Hevea</taxon>
    </lineage>
</organism>
<keyword evidence="2" id="KW-1185">Reference proteome</keyword>
<proteinExistence type="predicted"/>
<comment type="caution">
    <text evidence="1">The sequence shown here is derived from an EMBL/GenBank/DDBJ whole genome shotgun (WGS) entry which is preliminary data.</text>
</comment>
<reference evidence="1" key="1">
    <citation type="journal article" date="2023" name="Plant Biotechnol. J.">
        <title>Chromosome-level wild Hevea brasiliensis genome provides new tools for genomic-assisted breeding and valuable loci to elevate rubber yield.</title>
        <authorList>
            <person name="Cheng H."/>
            <person name="Song X."/>
            <person name="Hu Y."/>
            <person name="Wu T."/>
            <person name="Yang Q."/>
            <person name="An Z."/>
            <person name="Feng S."/>
            <person name="Deng Z."/>
            <person name="Wu W."/>
            <person name="Zeng X."/>
            <person name="Tu M."/>
            <person name="Wang X."/>
            <person name="Huang H."/>
        </authorList>
    </citation>
    <scope>NUCLEOTIDE SEQUENCE</scope>
    <source>
        <strain evidence="1">MT/VB/25A 57/8</strain>
    </source>
</reference>
<name>A0ABQ9M3C7_HEVBR</name>
<accession>A0ABQ9M3C7</accession>
<sequence length="220" mass="25601">MTMPPQDRSKPLHNFSLPCFKWGHQRVLRCVKVTDDPHHRSSSSIPNGFQSKPTCLDTPKNHKPIPIQENPISPDLRFNEGAKRLKVSPLLEEERGNDDSTRPWNLRTRRAACKAPLRIDEKRNIDSPKKILEIDSPRRNDTSLVKRQSMEPLKDKVKFSVPLSKEEIEQDFMEIARIRPPRRPKKRPRMVQKYLDSIFPGLWLTEVTPDSYKVPEVPES</sequence>
<gene>
    <name evidence="1" type="ORF">P3X46_017104</name>
</gene>
<dbReference type="Proteomes" id="UP001174677">
    <property type="component" value="Chromosome 9"/>
</dbReference>
<protein>
    <recommendedName>
        <fullName evidence="3">DUF1639 family protein</fullName>
    </recommendedName>
</protein>
<evidence type="ECO:0000313" key="1">
    <source>
        <dbReference type="EMBL" id="KAJ9174030.1"/>
    </source>
</evidence>
<dbReference type="Pfam" id="PF07797">
    <property type="entry name" value="DUF1639"/>
    <property type="match status" value="1"/>
</dbReference>